<proteinExistence type="predicted"/>
<sequence>MRFSIIDDTLLNGTQLVTITGTLLISQQEWILSKINATRQDVVRIIDNELAQLTLDIPEKALEQDGTDIQATISVDRPVDCDVSIFLFQVIQL</sequence>
<dbReference type="AlphaFoldDB" id="A0A1V1NYI3"/>
<name>A0A1V1NYI3_9BACT</name>
<evidence type="ECO:0000313" key="2">
    <source>
        <dbReference type="Proteomes" id="UP000189670"/>
    </source>
</evidence>
<protein>
    <submittedName>
        <fullName evidence="1">Uncharacterized protein</fullName>
    </submittedName>
</protein>
<reference evidence="2" key="1">
    <citation type="submission" date="2012-11" db="EMBL/GenBank/DDBJ databases">
        <authorList>
            <person name="Lucero-Rivera Y.E."/>
            <person name="Tovar-Ramirez D."/>
        </authorList>
    </citation>
    <scope>NUCLEOTIDE SEQUENCE [LARGE SCALE GENOMIC DNA]</scope>
    <source>
        <strain evidence="2">Araruama</strain>
    </source>
</reference>
<comment type="caution">
    <text evidence="1">The sequence shown here is derived from an EMBL/GenBank/DDBJ whole genome shotgun (WGS) entry which is preliminary data.</text>
</comment>
<accession>A0A1V1NYI3</accession>
<gene>
    <name evidence="1" type="ORF">OMM_11332</name>
</gene>
<dbReference type="EMBL" id="ATBP01001262">
    <property type="protein sequence ID" value="ETR67682.1"/>
    <property type="molecule type" value="Genomic_DNA"/>
</dbReference>
<organism evidence="1 2">
    <name type="scientific">Candidatus Magnetoglobus multicellularis str. Araruama</name>
    <dbReference type="NCBI Taxonomy" id="890399"/>
    <lineage>
        <taxon>Bacteria</taxon>
        <taxon>Pseudomonadati</taxon>
        <taxon>Thermodesulfobacteriota</taxon>
        <taxon>Desulfobacteria</taxon>
        <taxon>Desulfobacterales</taxon>
        <taxon>Desulfobacteraceae</taxon>
        <taxon>Candidatus Magnetoglobus</taxon>
    </lineage>
</organism>
<evidence type="ECO:0000313" key="1">
    <source>
        <dbReference type="EMBL" id="ETR67682.1"/>
    </source>
</evidence>
<dbReference type="Proteomes" id="UP000189670">
    <property type="component" value="Unassembled WGS sequence"/>
</dbReference>